<accession>A0A4R0RIX2</accession>
<gene>
    <name evidence="1" type="ORF">EIP91_002188</name>
</gene>
<evidence type="ECO:0000313" key="2">
    <source>
        <dbReference type="Proteomes" id="UP000292702"/>
    </source>
</evidence>
<protein>
    <submittedName>
        <fullName evidence="1">Uncharacterized protein</fullName>
    </submittedName>
</protein>
<sequence length="147" mass="16513">MPASEQTSHGHLHPLSFDERRILGEIIPDLVRAIKYPSSAVSQTTSLKISGYEPPIMAEILSNIVQTIETSSETFAGLLGVPLLKETMPRDERNRARLCELMEGLNPRYSEATAQYLRGVESKLQMLDAEDKHMSSTLLDAWVLKFR</sequence>
<evidence type="ECO:0000313" key="1">
    <source>
        <dbReference type="EMBL" id="TCD65795.1"/>
    </source>
</evidence>
<dbReference type="EMBL" id="RWJN01000163">
    <property type="protein sequence ID" value="TCD65795.1"/>
    <property type="molecule type" value="Genomic_DNA"/>
</dbReference>
<comment type="caution">
    <text evidence="1">The sequence shown here is derived from an EMBL/GenBank/DDBJ whole genome shotgun (WGS) entry which is preliminary data.</text>
</comment>
<dbReference type="Proteomes" id="UP000292702">
    <property type="component" value="Unassembled WGS sequence"/>
</dbReference>
<organism evidence="1 2">
    <name type="scientific">Steccherinum ochraceum</name>
    <dbReference type="NCBI Taxonomy" id="92696"/>
    <lineage>
        <taxon>Eukaryota</taxon>
        <taxon>Fungi</taxon>
        <taxon>Dikarya</taxon>
        <taxon>Basidiomycota</taxon>
        <taxon>Agaricomycotina</taxon>
        <taxon>Agaricomycetes</taxon>
        <taxon>Polyporales</taxon>
        <taxon>Steccherinaceae</taxon>
        <taxon>Steccherinum</taxon>
    </lineage>
</organism>
<reference evidence="1 2" key="1">
    <citation type="submission" date="2018-11" db="EMBL/GenBank/DDBJ databases">
        <title>Genome assembly of Steccherinum ochraceum LE-BIN_3174, the white-rot fungus of the Steccherinaceae family (The Residual Polyporoid clade, Polyporales, Basidiomycota).</title>
        <authorList>
            <person name="Fedorova T.V."/>
            <person name="Glazunova O.A."/>
            <person name="Landesman E.O."/>
            <person name="Moiseenko K.V."/>
            <person name="Psurtseva N.V."/>
            <person name="Savinova O.S."/>
            <person name="Shakhova N.V."/>
            <person name="Tyazhelova T.V."/>
            <person name="Vasina D.V."/>
        </authorList>
    </citation>
    <scope>NUCLEOTIDE SEQUENCE [LARGE SCALE GENOMIC DNA]</scope>
    <source>
        <strain evidence="1 2">LE-BIN_3174</strain>
    </source>
</reference>
<dbReference type="AlphaFoldDB" id="A0A4R0RIX2"/>
<name>A0A4R0RIX2_9APHY</name>
<proteinExistence type="predicted"/>
<keyword evidence="2" id="KW-1185">Reference proteome</keyword>